<feature type="domain" description="Multidrug resistance protein MdtA-like barrel-sandwich hybrid" evidence="5">
    <location>
        <begin position="71"/>
        <end position="236"/>
    </location>
</feature>
<dbReference type="GO" id="GO:1990281">
    <property type="term" value="C:efflux pump complex"/>
    <property type="evidence" value="ECO:0007669"/>
    <property type="project" value="TreeGrafter"/>
</dbReference>
<protein>
    <submittedName>
        <fullName evidence="7">Acriflavin resistance protein AcrE</fullName>
    </submittedName>
</protein>
<dbReference type="Proteomes" id="UP000005540">
    <property type="component" value="Unassembled WGS sequence"/>
</dbReference>
<dbReference type="OrthoDB" id="9777308at2"/>
<evidence type="ECO:0000256" key="4">
    <source>
        <dbReference type="SAM" id="Coils"/>
    </source>
</evidence>
<feature type="coiled-coil region" evidence="4">
    <location>
        <begin position="107"/>
        <end position="169"/>
    </location>
</feature>
<dbReference type="InterPro" id="IPR006143">
    <property type="entry name" value="RND_pump_MFP"/>
</dbReference>
<gene>
    <name evidence="7" type="ORF">SULYE_0989</name>
</gene>
<evidence type="ECO:0000313" key="7">
    <source>
        <dbReference type="EMBL" id="EEP60508.1"/>
    </source>
</evidence>
<organism evidence="7 8">
    <name type="scientific">Sulfurihydrogenibium yellowstonense SS-5</name>
    <dbReference type="NCBI Taxonomy" id="432331"/>
    <lineage>
        <taxon>Bacteria</taxon>
        <taxon>Pseudomonadati</taxon>
        <taxon>Aquificota</taxon>
        <taxon>Aquificia</taxon>
        <taxon>Aquificales</taxon>
        <taxon>Hydrogenothermaceae</taxon>
        <taxon>Sulfurihydrogenibium</taxon>
    </lineage>
</organism>
<dbReference type="AlphaFoldDB" id="C4FK89"/>
<reference evidence="7 8" key="1">
    <citation type="submission" date="2009-04" db="EMBL/GenBank/DDBJ databases">
        <authorList>
            <person name="Reysenbach A.-L."/>
            <person name="Heidelberg J.F."/>
            <person name="Nelson W.C."/>
        </authorList>
    </citation>
    <scope>NUCLEOTIDE SEQUENCE [LARGE SCALE GENOMIC DNA]</scope>
    <source>
        <strain evidence="7 8">SS-5</strain>
    </source>
</reference>
<dbReference type="PANTHER" id="PTHR30469">
    <property type="entry name" value="MULTIDRUG RESISTANCE PROTEIN MDTA"/>
    <property type="match status" value="1"/>
</dbReference>
<dbReference type="Pfam" id="PF25967">
    <property type="entry name" value="RND-MFP_C"/>
    <property type="match status" value="1"/>
</dbReference>
<keyword evidence="3" id="KW-0813">Transport</keyword>
<dbReference type="PANTHER" id="PTHR30469:SF15">
    <property type="entry name" value="HLYD FAMILY OF SECRETION PROTEINS"/>
    <property type="match status" value="1"/>
</dbReference>
<dbReference type="Pfam" id="PF25917">
    <property type="entry name" value="BSH_RND"/>
    <property type="match status" value="1"/>
</dbReference>
<dbReference type="InterPro" id="IPR058627">
    <property type="entry name" value="MdtA-like_C"/>
</dbReference>
<proteinExistence type="inferred from homology"/>
<dbReference type="Gene3D" id="2.40.50.100">
    <property type="match status" value="2"/>
</dbReference>
<evidence type="ECO:0000313" key="8">
    <source>
        <dbReference type="Proteomes" id="UP000005540"/>
    </source>
</evidence>
<comment type="subcellular location">
    <subcellularLocation>
        <location evidence="1">Cell envelope</location>
    </subcellularLocation>
</comment>
<evidence type="ECO:0000256" key="1">
    <source>
        <dbReference type="ARBA" id="ARBA00004196"/>
    </source>
</evidence>
<name>C4FK89_9AQUI</name>
<comment type="caution">
    <text evidence="7">The sequence shown here is derived from an EMBL/GenBank/DDBJ whole genome shotgun (WGS) entry which is preliminary data.</text>
</comment>
<feature type="domain" description="Multidrug resistance protein MdtA-like C-terminal permuted SH3" evidence="6">
    <location>
        <begin position="320"/>
        <end position="378"/>
    </location>
</feature>
<comment type="similarity">
    <text evidence="2">Belongs to the membrane fusion protein (MFP) (TC 8.A.1) family.</text>
</comment>
<evidence type="ECO:0000259" key="5">
    <source>
        <dbReference type="Pfam" id="PF25917"/>
    </source>
</evidence>
<accession>C4FK89</accession>
<evidence type="ECO:0000256" key="2">
    <source>
        <dbReference type="ARBA" id="ARBA00009477"/>
    </source>
</evidence>
<dbReference type="Gene3D" id="2.40.420.20">
    <property type="match status" value="1"/>
</dbReference>
<keyword evidence="8" id="KW-1185">Reference proteome</keyword>
<dbReference type="GO" id="GO:0015562">
    <property type="term" value="F:efflux transmembrane transporter activity"/>
    <property type="evidence" value="ECO:0007669"/>
    <property type="project" value="TreeGrafter"/>
</dbReference>
<dbReference type="NCBIfam" id="TIGR01730">
    <property type="entry name" value="RND_mfp"/>
    <property type="match status" value="1"/>
</dbReference>
<evidence type="ECO:0000259" key="6">
    <source>
        <dbReference type="Pfam" id="PF25967"/>
    </source>
</evidence>
<evidence type="ECO:0000256" key="3">
    <source>
        <dbReference type="ARBA" id="ARBA00022448"/>
    </source>
</evidence>
<sequence>MKMSGPVKFILFFVLPIAIFILWLGGFLSHRVEPGEKKEVKVVSGLPVLTVEEKQAPNYYKADGMVSADNNAKVATKWMGQILKIYVKEGDYVKAGQVLAILDDSEIKQQKNEALAGLEELSKAREEALAARKAALENYEFAKRTYERFKNLYQENAISKQQLEEIETKMIAAKSMVDQVDAKLGQLKAKESQVKAKLAQVNVMQGYTVIKAPFDGYVLKKMNDEGDMAAPGMPIFIIGEKKLQFLANLDESLLDKVKVGDELDIDLNGKVVKGKVIEKNSNIDPMNRTFKVKLNIPFSENITTGMYGKLLIPTDTKPKILIPKTAVFKWGQLNAVYTVDKDNIIRLTYVKLGEEYGEYVEVLSGLKPGDRIIQSNIEKACDGCRLGG</sequence>
<dbReference type="Gene3D" id="2.40.30.170">
    <property type="match status" value="1"/>
</dbReference>
<dbReference type="SUPFAM" id="SSF111369">
    <property type="entry name" value="HlyD-like secretion proteins"/>
    <property type="match status" value="1"/>
</dbReference>
<dbReference type="InterPro" id="IPR058625">
    <property type="entry name" value="MdtA-like_BSH"/>
</dbReference>
<dbReference type="RefSeq" id="WP_007546992.1">
    <property type="nucleotide sequence ID" value="NZ_ABZS01000086.1"/>
</dbReference>
<keyword evidence="4" id="KW-0175">Coiled coil</keyword>
<dbReference type="EMBL" id="ABZS01000086">
    <property type="protein sequence ID" value="EEP60508.1"/>
    <property type="molecule type" value="Genomic_DNA"/>
</dbReference>